<evidence type="ECO:0000256" key="3">
    <source>
        <dbReference type="ARBA" id="ARBA00022491"/>
    </source>
</evidence>
<feature type="region of interest" description="Disordered" evidence="13">
    <location>
        <begin position="103"/>
        <end position="318"/>
    </location>
</feature>
<evidence type="ECO:0000259" key="14">
    <source>
        <dbReference type="PROSITE" id="PS50157"/>
    </source>
</evidence>
<keyword evidence="9" id="KW-0805">Transcription regulation</keyword>
<dbReference type="AlphaFoldDB" id="A0AAQ3QAA4"/>
<evidence type="ECO:0000256" key="1">
    <source>
        <dbReference type="ARBA" id="ARBA00004604"/>
    </source>
</evidence>
<comment type="similarity">
    <text evidence="2">Belongs to the histone deacetylase HD2 family.</text>
</comment>
<keyword evidence="7" id="KW-0862">Zinc</keyword>
<dbReference type="Pfam" id="PF12171">
    <property type="entry name" value="zf-C2H2_jaz"/>
    <property type="match status" value="1"/>
</dbReference>
<evidence type="ECO:0000256" key="8">
    <source>
        <dbReference type="ARBA" id="ARBA00022853"/>
    </source>
</evidence>
<keyword evidence="5 12" id="KW-0863">Zinc-finger</keyword>
<evidence type="ECO:0000256" key="2">
    <source>
        <dbReference type="ARBA" id="ARBA00006673"/>
    </source>
</evidence>
<dbReference type="GO" id="GO:0005730">
    <property type="term" value="C:nucleolus"/>
    <property type="evidence" value="ECO:0007669"/>
    <property type="project" value="UniProtKB-SubCell"/>
</dbReference>
<evidence type="ECO:0000256" key="11">
    <source>
        <dbReference type="ARBA" id="ARBA00023242"/>
    </source>
</evidence>
<keyword evidence="8" id="KW-0156">Chromatin regulator</keyword>
<dbReference type="Gene3D" id="2.60.120.340">
    <property type="entry name" value="Nucleoplasmin core domain"/>
    <property type="match status" value="1"/>
</dbReference>
<accession>A0AAQ3QAA4</accession>
<evidence type="ECO:0000256" key="4">
    <source>
        <dbReference type="ARBA" id="ARBA00022723"/>
    </source>
</evidence>
<dbReference type="InterPro" id="IPR022755">
    <property type="entry name" value="Znf_C2H2_jaz"/>
</dbReference>
<feature type="compositionally biased region" description="Acidic residues" evidence="13">
    <location>
        <begin position="168"/>
        <end position="216"/>
    </location>
</feature>
<evidence type="ECO:0000256" key="12">
    <source>
        <dbReference type="PROSITE-ProRule" id="PRU00042"/>
    </source>
</evidence>
<sequence>MEFWGIEVLPGETVKVDPGENKYLHLSQASLGEAKKEKSADVPIFVKFDNKKLVLGTLSSEKCAQIQYDLVFEKEFELSHGSKNTSISFLGYKTAALEEGDMSEEFYSGSESEEEEIPLAQNINGKLEKDEKPKLTAGKSNVVKPVASVAKPKPKAEEPKKDVKGKADEDDDEDEDDDDEDDSSEEVESDEDEDMVDGEDDSDDEDEEDSSDEEEEATPKKVEVGNKRPAGSASKTPVPEKKAKLISPVGNQKSGKKGGGHVATPHPAKQGKTPANSDKSKQQTPKSAGSVSCKSCSKTFNSDNALQAHTKAKHSASK</sequence>
<reference evidence="15 16" key="1">
    <citation type="submission" date="2023-10" db="EMBL/GenBank/DDBJ databases">
        <title>Chromosome-scale genome assembly provides insights into flower coloration mechanisms of Canna indica.</title>
        <authorList>
            <person name="Li C."/>
        </authorList>
    </citation>
    <scope>NUCLEOTIDE SEQUENCE [LARGE SCALE GENOMIC DNA]</scope>
    <source>
        <tissue evidence="15">Flower</tissue>
    </source>
</reference>
<evidence type="ECO:0000256" key="10">
    <source>
        <dbReference type="ARBA" id="ARBA00023163"/>
    </source>
</evidence>
<keyword evidence="3" id="KW-0678">Repressor</keyword>
<feature type="compositionally biased region" description="Basic and acidic residues" evidence="13">
    <location>
        <begin position="154"/>
        <end position="167"/>
    </location>
</feature>
<dbReference type="EMBL" id="CP136893">
    <property type="protein sequence ID" value="WOL03464.1"/>
    <property type="molecule type" value="Genomic_DNA"/>
</dbReference>
<dbReference type="FunFam" id="2.60.120.340:FF:000004">
    <property type="entry name" value="Histone deacetylase HDT1"/>
    <property type="match status" value="1"/>
</dbReference>
<keyword evidence="11" id="KW-0539">Nucleus</keyword>
<name>A0AAQ3QAA4_9LILI</name>
<feature type="compositionally biased region" description="Basic and acidic residues" evidence="13">
    <location>
        <begin position="217"/>
        <end position="226"/>
    </location>
</feature>
<evidence type="ECO:0000256" key="6">
    <source>
        <dbReference type="ARBA" id="ARBA00022801"/>
    </source>
</evidence>
<dbReference type="Pfam" id="PF17800">
    <property type="entry name" value="NPL"/>
    <property type="match status" value="1"/>
</dbReference>
<evidence type="ECO:0000256" key="9">
    <source>
        <dbReference type="ARBA" id="ARBA00023015"/>
    </source>
</evidence>
<feature type="domain" description="C2H2-type" evidence="14">
    <location>
        <begin position="291"/>
        <end position="318"/>
    </location>
</feature>
<keyword evidence="4" id="KW-0479">Metal-binding</keyword>
<keyword evidence="10" id="KW-0804">Transcription</keyword>
<keyword evidence="16" id="KW-1185">Reference proteome</keyword>
<dbReference type="GO" id="GO:0006325">
    <property type="term" value="P:chromatin organization"/>
    <property type="evidence" value="ECO:0007669"/>
    <property type="project" value="UniProtKB-KW"/>
</dbReference>
<protein>
    <submittedName>
        <fullName evidence="15">Histone deacetylase HDT2-like</fullName>
    </submittedName>
</protein>
<dbReference type="Proteomes" id="UP001327560">
    <property type="component" value="Chromosome 4"/>
</dbReference>
<evidence type="ECO:0000256" key="7">
    <source>
        <dbReference type="ARBA" id="ARBA00022833"/>
    </source>
</evidence>
<dbReference type="GO" id="GO:0016787">
    <property type="term" value="F:hydrolase activity"/>
    <property type="evidence" value="ECO:0007669"/>
    <property type="project" value="UniProtKB-KW"/>
</dbReference>
<organism evidence="15 16">
    <name type="scientific">Canna indica</name>
    <name type="common">Indian-shot</name>
    <dbReference type="NCBI Taxonomy" id="4628"/>
    <lineage>
        <taxon>Eukaryota</taxon>
        <taxon>Viridiplantae</taxon>
        <taxon>Streptophyta</taxon>
        <taxon>Embryophyta</taxon>
        <taxon>Tracheophyta</taxon>
        <taxon>Spermatophyta</taxon>
        <taxon>Magnoliopsida</taxon>
        <taxon>Liliopsida</taxon>
        <taxon>Zingiberales</taxon>
        <taxon>Cannaceae</taxon>
        <taxon>Canna</taxon>
    </lineage>
</organism>
<keyword evidence="6" id="KW-0378">Hydrolase</keyword>
<dbReference type="PROSITE" id="PS00028">
    <property type="entry name" value="ZINC_FINGER_C2H2_1"/>
    <property type="match status" value="1"/>
</dbReference>
<dbReference type="PROSITE" id="PS50157">
    <property type="entry name" value="ZINC_FINGER_C2H2_2"/>
    <property type="match status" value="1"/>
</dbReference>
<evidence type="ECO:0000313" key="15">
    <source>
        <dbReference type="EMBL" id="WOL03464.1"/>
    </source>
</evidence>
<comment type="subcellular location">
    <subcellularLocation>
        <location evidence="1">Nucleus</location>
        <location evidence="1">Nucleolus</location>
    </subcellularLocation>
</comment>
<proteinExistence type="inferred from homology"/>
<gene>
    <name evidence="15" type="ORF">Cni_G12184</name>
</gene>
<evidence type="ECO:0000256" key="5">
    <source>
        <dbReference type="ARBA" id="ARBA00022771"/>
    </source>
</evidence>
<dbReference type="GO" id="GO:0008270">
    <property type="term" value="F:zinc ion binding"/>
    <property type="evidence" value="ECO:0007669"/>
    <property type="project" value="UniProtKB-KW"/>
</dbReference>
<dbReference type="InterPro" id="IPR041232">
    <property type="entry name" value="NPL"/>
</dbReference>
<dbReference type="InterPro" id="IPR013087">
    <property type="entry name" value="Znf_C2H2_type"/>
</dbReference>
<feature type="compositionally biased region" description="Polar residues" evidence="13">
    <location>
        <begin position="273"/>
        <end position="307"/>
    </location>
</feature>
<feature type="compositionally biased region" description="Low complexity" evidence="13">
    <location>
        <begin position="139"/>
        <end position="151"/>
    </location>
</feature>
<evidence type="ECO:0000256" key="13">
    <source>
        <dbReference type="SAM" id="MobiDB-lite"/>
    </source>
</evidence>
<evidence type="ECO:0000313" key="16">
    <source>
        <dbReference type="Proteomes" id="UP001327560"/>
    </source>
</evidence>